<dbReference type="GO" id="GO:0005737">
    <property type="term" value="C:cytoplasm"/>
    <property type="evidence" value="ECO:0007669"/>
    <property type="project" value="UniProtKB-SubCell"/>
</dbReference>
<dbReference type="GO" id="GO:0004801">
    <property type="term" value="F:transaldolase activity"/>
    <property type="evidence" value="ECO:0007669"/>
    <property type="project" value="UniProtKB-EC"/>
</dbReference>
<comment type="function">
    <text evidence="1">Transaldolase is important for the balance of metabolites in the pentose-phosphate pathway.</text>
</comment>
<dbReference type="HAMAP" id="MF_00493">
    <property type="entry name" value="Transaldolase_2"/>
    <property type="match status" value="1"/>
</dbReference>
<evidence type="ECO:0000256" key="2">
    <source>
        <dbReference type="ARBA" id="ARBA00004496"/>
    </source>
</evidence>
<evidence type="ECO:0000313" key="10">
    <source>
        <dbReference type="EMBL" id="CAB4734644.1"/>
    </source>
</evidence>
<dbReference type="NCBIfam" id="TIGR00876">
    <property type="entry name" value="tal_mycobact"/>
    <property type="match status" value="1"/>
</dbReference>
<dbReference type="EMBL" id="CAEZYU010000017">
    <property type="protein sequence ID" value="CAB4734644.1"/>
    <property type="molecule type" value="Genomic_DNA"/>
</dbReference>
<comment type="catalytic activity">
    <reaction evidence="9">
        <text>D-sedoheptulose 7-phosphate + D-glyceraldehyde 3-phosphate = D-erythrose 4-phosphate + beta-D-fructose 6-phosphate</text>
        <dbReference type="Rhea" id="RHEA:17053"/>
        <dbReference type="ChEBI" id="CHEBI:16897"/>
        <dbReference type="ChEBI" id="CHEBI:57483"/>
        <dbReference type="ChEBI" id="CHEBI:57634"/>
        <dbReference type="ChEBI" id="CHEBI:59776"/>
        <dbReference type="EC" id="2.2.1.2"/>
    </reaction>
</comment>
<dbReference type="InterPro" id="IPR013785">
    <property type="entry name" value="Aldolase_TIM"/>
</dbReference>
<dbReference type="PIRSF" id="PIRSF036915">
    <property type="entry name" value="Trnald_Bac_Plnt"/>
    <property type="match status" value="1"/>
</dbReference>
<dbReference type="Gene3D" id="3.20.20.70">
    <property type="entry name" value="Aldolase class I"/>
    <property type="match status" value="1"/>
</dbReference>
<proteinExistence type="inferred from homology"/>
<dbReference type="AlphaFoldDB" id="A0A6J6SIE6"/>
<dbReference type="PROSITE" id="PS00958">
    <property type="entry name" value="TRANSALDOLASE_2"/>
    <property type="match status" value="1"/>
</dbReference>
<dbReference type="PANTHER" id="PTHR10683">
    <property type="entry name" value="TRANSALDOLASE"/>
    <property type="match status" value="1"/>
</dbReference>
<evidence type="ECO:0000256" key="1">
    <source>
        <dbReference type="ARBA" id="ARBA00003518"/>
    </source>
</evidence>
<protein>
    <submittedName>
        <fullName evidence="10">Unannotated protein</fullName>
    </submittedName>
</protein>
<keyword evidence="7" id="KW-0570">Pentose shunt</keyword>
<name>A0A6J6SIE6_9ZZZZ</name>
<evidence type="ECO:0000256" key="4">
    <source>
        <dbReference type="ARBA" id="ARBA00008426"/>
    </source>
</evidence>
<dbReference type="InterPro" id="IPR001585">
    <property type="entry name" value="TAL/FSA"/>
</dbReference>
<keyword evidence="5" id="KW-0963">Cytoplasm</keyword>
<reference evidence="10" key="1">
    <citation type="submission" date="2020-05" db="EMBL/GenBank/DDBJ databases">
        <authorList>
            <person name="Chiriac C."/>
            <person name="Salcher M."/>
            <person name="Ghai R."/>
            <person name="Kavagutti S V."/>
        </authorList>
    </citation>
    <scope>NUCLEOTIDE SEQUENCE</scope>
</reference>
<accession>A0A6J6SIE6</accession>
<evidence type="ECO:0000256" key="3">
    <source>
        <dbReference type="ARBA" id="ARBA00004959"/>
    </source>
</evidence>
<gene>
    <name evidence="10" type="ORF">UFOPK2766_00568</name>
</gene>
<dbReference type="CDD" id="cd00955">
    <property type="entry name" value="Transaldolase_like"/>
    <property type="match status" value="1"/>
</dbReference>
<evidence type="ECO:0000256" key="7">
    <source>
        <dbReference type="ARBA" id="ARBA00023126"/>
    </source>
</evidence>
<comment type="subcellular location">
    <subcellularLocation>
        <location evidence="2">Cytoplasm</location>
    </subcellularLocation>
</comment>
<evidence type="ECO:0000256" key="8">
    <source>
        <dbReference type="ARBA" id="ARBA00023270"/>
    </source>
</evidence>
<dbReference type="NCBIfam" id="NF002881">
    <property type="entry name" value="PRK03343.1"/>
    <property type="match status" value="1"/>
</dbReference>
<dbReference type="InterPro" id="IPR018225">
    <property type="entry name" value="Transaldolase_AS"/>
</dbReference>
<evidence type="ECO:0000256" key="6">
    <source>
        <dbReference type="ARBA" id="ARBA00022679"/>
    </source>
</evidence>
<evidence type="ECO:0000256" key="9">
    <source>
        <dbReference type="ARBA" id="ARBA00048810"/>
    </source>
</evidence>
<comment type="pathway">
    <text evidence="3">Carbohydrate degradation; pentose phosphate pathway.</text>
</comment>
<dbReference type="GO" id="GO:0006098">
    <property type="term" value="P:pentose-phosphate shunt"/>
    <property type="evidence" value="ECO:0007669"/>
    <property type="project" value="UniProtKB-UniPathway"/>
</dbReference>
<keyword evidence="8" id="KW-0704">Schiff base</keyword>
<sequence>MSKLHELFERQGQSPWLDNLKREWLISGEIQQWIDAGVRGITSNPSIFQKAIETSEAYTDQLAQLVTNGVSVEDSYWELVLHDINSALGLLQPLFDESKGSDGFVSLEVSPLLARDTQATEAQARSLWDRVNQPNLLVKIPATQEGLPAITQMISEGRSINVTLIFSLERYAGVMGSYIAGLEAALANGIEDLSHISSVGSFFISRVDTEVDSRLRANGSSEALELLGTAAVTQGQLAYTAFLETFSGTRWERLAERGARVQRPLWASTSTKNPDLKDTLYVDSLIGPNSVNTLPDATLRAFDDHGTVMRTVDANPDEAQRRWERLGNLVDLDDVARVLETEGVQAFEKSFVELLQVLTVRCDQLRK</sequence>
<dbReference type="SUPFAM" id="SSF51569">
    <property type="entry name" value="Aldolase"/>
    <property type="match status" value="1"/>
</dbReference>
<dbReference type="GO" id="GO:0005975">
    <property type="term" value="P:carbohydrate metabolic process"/>
    <property type="evidence" value="ECO:0007669"/>
    <property type="project" value="InterPro"/>
</dbReference>
<dbReference type="InterPro" id="IPR004732">
    <property type="entry name" value="Transaldolase_2"/>
</dbReference>
<dbReference type="Pfam" id="PF00923">
    <property type="entry name" value="TAL_FSA"/>
    <property type="match status" value="1"/>
</dbReference>
<organism evidence="10">
    <name type="scientific">freshwater metagenome</name>
    <dbReference type="NCBI Taxonomy" id="449393"/>
    <lineage>
        <taxon>unclassified sequences</taxon>
        <taxon>metagenomes</taxon>
        <taxon>ecological metagenomes</taxon>
    </lineage>
</organism>
<dbReference type="PANTHER" id="PTHR10683:SF31">
    <property type="entry name" value="TRANSALDOLASE"/>
    <property type="match status" value="1"/>
</dbReference>
<evidence type="ECO:0000256" key="5">
    <source>
        <dbReference type="ARBA" id="ARBA00022490"/>
    </source>
</evidence>
<dbReference type="UniPathway" id="UPA00115"/>
<dbReference type="PROSITE" id="PS01054">
    <property type="entry name" value="TRANSALDOLASE_1"/>
    <property type="match status" value="1"/>
</dbReference>
<keyword evidence="6" id="KW-0808">Transferase</keyword>
<comment type="similarity">
    <text evidence="4">Belongs to the transaldolase family. Type 2 subfamily.</text>
</comment>